<evidence type="ECO:0000313" key="2">
    <source>
        <dbReference type="Proteomes" id="UP001500604"/>
    </source>
</evidence>
<name>A0ABP8UZM7_9GAMM</name>
<dbReference type="Proteomes" id="UP001500604">
    <property type="component" value="Unassembled WGS sequence"/>
</dbReference>
<proteinExistence type="predicted"/>
<organism evidence="1 2">
    <name type="scientific">Kistimonas scapharcae</name>
    <dbReference type="NCBI Taxonomy" id="1036133"/>
    <lineage>
        <taxon>Bacteria</taxon>
        <taxon>Pseudomonadati</taxon>
        <taxon>Pseudomonadota</taxon>
        <taxon>Gammaproteobacteria</taxon>
        <taxon>Oceanospirillales</taxon>
        <taxon>Endozoicomonadaceae</taxon>
        <taxon>Kistimonas</taxon>
    </lineage>
</organism>
<dbReference type="PANTHER" id="PTHR11012">
    <property type="entry name" value="PROTEIN KINASE-LIKE DOMAIN-CONTAINING"/>
    <property type="match status" value="1"/>
</dbReference>
<dbReference type="EMBL" id="BAABFL010000132">
    <property type="protein sequence ID" value="GAA4649378.1"/>
    <property type="molecule type" value="Genomic_DNA"/>
</dbReference>
<keyword evidence="2" id="KW-1185">Reference proteome</keyword>
<dbReference type="Gene3D" id="3.90.1200.10">
    <property type="match status" value="1"/>
</dbReference>
<evidence type="ECO:0000313" key="1">
    <source>
        <dbReference type="EMBL" id="GAA4649378.1"/>
    </source>
</evidence>
<dbReference type="InterPro" id="IPR004119">
    <property type="entry name" value="EcKL"/>
</dbReference>
<protein>
    <submittedName>
        <fullName evidence="1">Phosphotransferase</fullName>
    </submittedName>
</protein>
<reference evidence="2" key="1">
    <citation type="journal article" date="2019" name="Int. J. Syst. Evol. Microbiol.">
        <title>The Global Catalogue of Microorganisms (GCM) 10K type strain sequencing project: providing services to taxonomists for standard genome sequencing and annotation.</title>
        <authorList>
            <consortium name="The Broad Institute Genomics Platform"/>
            <consortium name="The Broad Institute Genome Sequencing Center for Infectious Disease"/>
            <person name="Wu L."/>
            <person name="Ma J."/>
        </authorList>
    </citation>
    <scope>NUCLEOTIDE SEQUENCE [LARGE SCALE GENOMIC DNA]</scope>
    <source>
        <strain evidence="2">JCM 17805</strain>
    </source>
</reference>
<dbReference type="Pfam" id="PF02958">
    <property type="entry name" value="EcKL"/>
    <property type="match status" value="1"/>
</dbReference>
<dbReference type="SUPFAM" id="SSF56112">
    <property type="entry name" value="Protein kinase-like (PK-like)"/>
    <property type="match status" value="1"/>
</dbReference>
<gene>
    <name evidence="1" type="ORF">GCM10023116_16520</name>
</gene>
<dbReference type="InterPro" id="IPR011009">
    <property type="entry name" value="Kinase-like_dom_sf"/>
</dbReference>
<dbReference type="PANTHER" id="PTHR11012:SF30">
    <property type="entry name" value="PROTEIN KINASE-LIKE DOMAIN-CONTAINING"/>
    <property type="match status" value="1"/>
</dbReference>
<sequence length="369" mass="42721">MDRMHIAHFTDPKWLTAEYYRCGLLQKGHVLETDYTCLNMPDSASIFLKIRQVFSHNTRSLLPDSICIKLRTGMAGMAEVAFFQLLEKFRLTGDSLMPRLLQGYDSSSDISYLLMPDMTQSHTILQTQQQACTLGTIPHDMGCIAAIGTLAHFHGQCWQPDLLEEAAPILGRGCFWNREQQFAVNQTLRLKEFKAFREATQSWFPTSQLEKLEMILPTLSRLWRDNLQHRLESLQQVTIVHGDCYFRHFFYPLPDHPAPAYLFDFDQVTIQTPAYDLVQLLVSYWSPETRQEDQRESSLLRHYHATLCGTGVMNYSFQQLMMDYRVMVILQLFAAIKEQVRGCAKPLWLNRLMCLLGAFEDLDCQQLLS</sequence>
<comment type="caution">
    <text evidence="1">The sequence shown here is derived from an EMBL/GenBank/DDBJ whole genome shotgun (WGS) entry which is preliminary data.</text>
</comment>
<accession>A0ABP8UZM7</accession>